<keyword evidence="1" id="KW-1133">Transmembrane helix</keyword>
<accession>A0A171PVP1</accession>
<sequence>MSTKAPIVVLMMVIVAMTSIIQCTPRYWRSVEYESKETRIRRGVNSNNGCNYIKLMRDQCESNCNYYCSVQDCYYECSGNWCHCTDNLRRIG</sequence>
<dbReference type="GeneID" id="41900760"/>
<protein>
    <submittedName>
        <fullName evidence="2">Uncharacterized protein</fullName>
    </submittedName>
</protein>
<name>A0A171PVP1_9VIRU</name>
<keyword evidence="1" id="KW-0812">Transmembrane</keyword>
<dbReference type="EMBL" id="KJ755191">
    <property type="protein sequence ID" value="AJP09124.1"/>
    <property type="molecule type" value="Genomic_DNA"/>
</dbReference>
<evidence type="ECO:0000256" key="1">
    <source>
        <dbReference type="SAM" id="Phobius"/>
    </source>
</evidence>
<dbReference type="RefSeq" id="YP_009701624.1">
    <property type="nucleotide sequence ID" value="NC_044938.1"/>
</dbReference>
<organism evidence="2 3">
    <name type="scientific">Heliothis virescens ascovirus 3f</name>
    <dbReference type="NCBI Taxonomy" id="328614"/>
    <lineage>
        <taxon>Viruses</taxon>
        <taxon>Varidnaviria</taxon>
        <taxon>Bamfordvirae</taxon>
        <taxon>Nucleocytoviricota</taxon>
        <taxon>Megaviricetes</taxon>
        <taxon>Pimascovirales</taxon>
        <taxon>Pimascovirales incertae sedis</taxon>
        <taxon>Ascoviridae</taxon>
        <taxon>Ascovirus</taxon>
        <taxon>Ascovirus hvav3a</taxon>
    </lineage>
</organism>
<evidence type="ECO:0000313" key="3">
    <source>
        <dbReference type="Proteomes" id="UP000232922"/>
    </source>
</evidence>
<feature type="transmembrane region" description="Helical" evidence="1">
    <location>
        <begin position="6"/>
        <end position="28"/>
    </location>
</feature>
<dbReference type="Proteomes" id="UP000232922">
    <property type="component" value="Genome"/>
</dbReference>
<evidence type="ECO:0000313" key="2">
    <source>
        <dbReference type="EMBL" id="AJP09124.1"/>
    </source>
</evidence>
<dbReference type="KEGG" id="vg:41900760"/>
<reference evidence="3" key="1">
    <citation type="submission" date="2014-04" db="EMBL/GenBank/DDBJ databases">
        <authorList>
            <person name="Wei Y."/>
            <person name="Huang G."/>
            <person name="Cheng X."/>
        </authorList>
    </citation>
    <scope>NUCLEOTIDE SEQUENCE [LARGE SCALE GENOMIC DNA]</scope>
</reference>
<keyword evidence="1" id="KW-0472">Membrane</keyword>
<proteinExistence type="predicted"/>